<keyword evidence="2" id="KW-1133">Transmembrane helix</keyword>
<evidence type="ECO:0000256" key="2">
    <source>
        <dbReference type="SAM" id="Phobius"/>
    </source>
</evidence>
<name>A0AAD7BEW7_9AGAR</name>
<dbReference type="EMBL" id="JARKIF010000019">
    <property type="protein sequence ID" value="KAJ7618682.1"/>
    <property type="molecule type" value="Genomic_DNA"/>
</dbReference>
<keyword evidence="4" id="KW-1185">Reference proteome</keyword>
<sequence>MGAQPSLIAVNLASVALESCLYGSYLVLSITSLFIIFSRLSATSGSSGSGQRSKPRSILLSPVFLGAIGLLVPITGHWVLTVHRAFLAFTHAGTPTEFYVNSSDATAIAKNLFMSFTVIIAEAIVIHRLWIVWAHNVKVIILPIITVVGLFVCTIGLTHAVARMDGKVGLWINSSAMFPLFTNVYCTMLILWRLRQSWKLNMHTGGNTVAKSLFPILIESATLYMVWSIFFFITYQLNSNLQTTIMDCLPSITGIACALIHVRVGLGWAWAADRTGPGLGHGIHNSSATTPPFGIRITQTLGTTKTEETGPYELEDQGGSGNGTDTKQSELKF</sequence>
<feature type="transmembrane region" description="Helical" evidence="2">
    <location>
        <begin position="168"/>
        <end position="192"/>
    </location>
</feature>
<keyword evidence="2" id="KW-0812">Transmembrane</keyword>
<reference evidence="3" key="1">
    <citation type="submission" date="2023-03" db="EMBL/GenBank/DDBJ databases">
        <title>Massive genome expansion in bonnet fungi (Mycena s.s.) driven by repeated elements and novel gene families across ecological guilds.</title>
        <authorList>
            <consortium name="Lawrence Berkeley National Laboratory"/>
            <person name="Harder C.B."/>
            <person name="Miyauchi S."/>
            <person name="Viragh M."/>
            <person name="Kuo A."/>
            <person name="Thoen E."/>
            <person name="Andreopoulos B."/>
            <person name="Lu D."/>
            <person name="Skrede I."/>
            <person name="Drula E."/>
            <person name="Henrissat B."/>
            <person name="Morin E."/>
            <person name="Kohler A."/>
            <person name="Barry K."/>
            <person name="LaButti K."/>
            <person name="Morin E."/>
            <person name="Salamov A."/>
            <person name="Lipzen A."/>
            <person name="Mereny Z."/>
            <person name="Hegedus B."/>
            <person name="Baldrian P."/>
            <person name="Stursova M."/>
            <person name="Weitz H."/>
            <person name="Taylor A."/>
            <person name="Grigoriev I.V."/>
            <person name="Nagy L.G."/>
            <person name="Martin F."/>
            <person name="Kauserud H."/>
        </authorList>
    </citation>
    <scope>NUCLEOTIDE SEQUENCE</scope>
    <source>
        <strain evidence="3">9284</strain>
    </source>
</reference>
<feature type="transmembrane region" description="Helical" evidence="2">
    <location>
        <begin position="58"/>
        <end position="80"/>
    </location>
</feature>
<dbReference type="Proteomes" id="UP001221142">
    <property type="component" value="Unassembled WGS sequence"/>
</dbReference>
<accession>A0AAD7BEW7</accession>
<evidence type="ECO:0000256" key="1">
    <source>
        <dbReference type="SAM" id="MobiDB-lite"/>
    </source>
</evidence>
<comment type="caution">
    <text evidence="3">The sequence shown here is derived from an EMBL/GenBank/DDBJ whole genome shotgun (WGS) entry which is preliminary data.</text>
</comment>
<gene>
    <name evidence="3" type="ORF">FB45DRAFT_932212</name>
</gene>
<feature type="transmembrane region" description="Helical" evidence="2">
    <location>
        <begin position="112"/>
        <end position="133"/>
    </location>
</feature>
<proteinExistence type="predicted"/>
<feature type="transmembrane region" description="Helical" evidence="2">
    <location>
        <begin position="213"/>
        <end position="235"/>
    </location>
</feature>
<evidence type="ECO:0000313" key="4">
    <source>
        <dbReference type="Proteomes" id="UP001221142"/>
    </source>
</evidence>
<organism evidence="3 4">
    <name type="scientific">Roridomyces roridus</name>
    <dbReference type="NCBI Taxonomy" id="1738132"/>
    <lineage>
        <taxon>Eukaryota</taxon>
        <taxon>Fungi</taxon>
        <taxon>Dikarya</taxon>
        <taxon>Basidiomycota</taxon>
        <taxon>Agaricomycotina</taxon>
        <taxon>Agaricomycetes</taxon>
        <taxon>Agaricomycetidae</taxon>
        <taxon>Agaricales</taxon>
        <taxon>Marasmiineae</taxon>
        <taxon>Mycenaceae</taxon>
        <taxon>Roridomyces</taxon>
    </lineage>
</organism>
<feature type="non-terminal residue" evidence="3">
    <location>
        <position position="1"/>
    </location>
</feature>
<feature type="transmembrane region" description="Helical" evidence="2">
    <location>
        <begin position="12"/>
        <end position="37"/>
    </location>
</feature>
<feature type="region of interest" description="Disordered" evidence="1">
    <location>
        <begin position="304"/>
        <end position="333"/>
    </location>
</feature>
<dbReference type="AlphaFoldDB" id="A0AAD7BEW7"/>
<evidence type="ECO:0000313" key="3">
    <source>
        <dbReference type="EMBL" id="KAJ7618682.1"/>
    </source>
</evidence>
<feature type="transmembrane region" description="Helical" evidence="2">
    <location>
        <begin position="140"/>
        <end position="162"/>
    </location>
</feature>
<keyword evidence="2" id="KW-0472">Membrane</keyword>
<protein>
    <submittedName>
        <fullName evidence="3">Uncharacterized protein</fullName>
    </submittedName>
</protein>